<keyword evidence="1" id="KW-0805">Transcription regulation</keyword>
<protein>
    <submittedName>
        <fullName evidence="4">Putative DNA-binding transcriptional regulator YafY</fullName>
    </submittedName>
</protein>
<comment type="caution">
    <text evidence="4">The sequence shown here is derived from an EMBL/GenBank/DDBJ whole genome shotgun (WGS) entry which is preliminary data.</text>
</comment>
<reference evidence="4 5" key="1">
    <citation type="submission" date="2018-03" db="EMBL/GenBank/DDBJ databases">
        <title>Genomic Encyclopedia of Archaeal and Bacterial Type Strains, Phase II (KMG-II): from individual species to whole genera.</title>
        <authorList>
            <person name="Goeker M."/>
        </authorList>
    </citation>
    <scope>NUCLEOTIDE SEQUENCE [LARGE SCALE GENOMIC DNA]</scope>
    <source>
        <strain evidence="4 5">DSM 27929</strain>
    </source>
</reference>
<dbReference type="Proteomes" id="UP000238157">
    <property type="component" value="Unassembled WGS sequence"/>
</dbReference>
<dbReference type="SUPFAM" id="SSF46785">
    <property type="entry name" value="Winged helix' DNA-binding domain"/>
    <property type="match status" value="1"/>
</dbReference>
<evidence type="ECO:0000313" key="4">
    <source>
        <dbReference type="EMBL" id="PRY85124.1"/>
    </source>
</evidence>
<keyword evidence="4" id="KW-0238">DNA-binding</keyword>
<dbReference type="InterPro" id="IPR013196">
    <property type="entry name" value="HTH_11"/>
</dbReference>
<dbReference type="InterPro" id="IPR036390">
    <property type="entry name" value="WH_DNA-bd_sf"/>
</dbReference>
<dbReference type="InterPro" id="IPR028349">
    <property type="entry name" value="PafC-like"/>
</dbReference>
<proteinExistence type="predicted"/>
<gene>
    <name evidence="4" type="ORF">CLW00_11431</name>
</gene>
<dbReference type="PIRSF" id="PIRSF016838">
    <property type="entry name" value="PafC"/>
    <property type="match status" value="1"/>
</dbReference>
<accession>A0A2T0WF18</accession>
<feature type="domain" description="HTH deoR-type" evidence="3">
    <location>
        <begin position="3"/>
        <end position="58"/>
    </location>
</feature>
<dbReference type="InterPro" id="IPR026881">
    <property type="entry name" value="WYL_dom"/>
</dbReference>
<dbReference type="PANTHER" id="PTHR34580:SF3">
    <property type="entry name" value="PROTEIN PAFB"/>
    <property type="match status" value="1"/>
</dbReference>
<sequence>MNRVDRLTAILTQLQSKRVVKGKEIAERFGISLRTVYRDIRALEEGGIPVIGEAGMGYSLVEGYRLPPVMFTQEEGMALILAEKLVSQLSDKGSSQHLNSAMIKIKSVLKNHQKDELESLGQQIGVLFHHNPLSDVQSKDYLNLLLQALSGKFIVTITYTTFEEEKTSTRTVEPLGVYFSFGQWYLIAWCRLRRDYRNFRLDRVSSLQLGTETYSQKSHPSLLEYLEKVRSAENLFEFTIAVPFEQEKYLRVQKYNMGLVMETRHKDHVEMKFMTSSSEGFVRWLLQMADSVKLIAPESAKEMMREIVNGISRKLD</sequence>
<dbReference type="PROSITE" id="PS51000">
    <property type="entry name" value="HTH_DEOR_2"/>
    <property type="match status" value="1"/>
</dbReference>
<dbReference type="GO" id="GO:0003700">
    <property type="term" value="F:DNA-binding transcription factor activity"/>
    <property type="evidence" value="ECO:0007669"/>
    <property type="project" value="InterPro"/>
</dbReference>
<evidence type="ECO:0000259" key="3">
    <source>
        <dbReference type="PROSITE" id="PS51000"/>
    </source>
</evidence>
<evidence type="ECO:0000313" key="5">
    <source>
        <dbReference type="Proteomes" id="UP000238157"/>
    </source>
</evidence>
<dbReference type="AlphaFoldDB" id="A0A2T0WF18"/>
<keyword evidence="2" id="KW-0804">Transcription</keyword>
<evidence type="ECO:0000256" key="2">
    <source>
        <dbReference type="ARBA" id="ARBA00023163"/>
    </source>
</evidence>
<dbReference type="EMBL" id="PVTR01000014">
    <property type="protein sequence ID" value="PRY85124.1"/>
    <property type="molecule type" value="Genomic_DNA"/>
</dbReference>
<dbReference type="InterPro" id="IPR036388">
    <property type="entry name" value="WH-like_DNA-bd_sf"/>
</dbReference>
<dbReference type="InterPro" id="IPR001034">
    <property type="entry name" value="DeoR_HTH"/>
</dbReference>
<organism evidence="4 5">
    <name type="scientific">Mongoliibacter ruber</name>
    <dbReference type="NCBI Taxonomy" id="1750599"/>
    <lineage>
        <taxon>Bacteria</taxon>
        <taxon>Pseudomonadati</taxon>
        <taxon>Bacteroidota</taxon>
        <taxon>Cytophagia</taxon>
        <taxon>Cytophagales</taxon>
        <taxon>Cyclobacteriaceae</taxon>
        <taxon>Mongoliibacter</taxon>
    </lineage>
</organism>
<dbReference type="Gene3D" id="1.10.10.10">
    <property type="entry name" value="Winged helix-like DNA-binding domain superfamily/Winged helix DNA-binding domain"/>
    <property type="match status" value="1"/>
</dbReference>
<dbReference type="PROSITE" id="PS52050">
    <property type="entry name" value="WYL"/>
    <property type="match status" value="1"/>
</dbReference>
<dbReference type="RefSeq" id="WP_106135195.1">
    <property type="nucleotide sequence ID" value="NZ_PVTR01000014.1"/>
</dbReference>
<dbReference type="InterPro" id="IPR051534">
    <property type="entry name" value="CBASS_pafABC_assoc_protein"/>
</dbReference>
<name>A0A2T0WF18_9BACT</name>
<dbReference type="Pfam" id="PF13280">
    <property type="entry name" value="WYL"/>
    <property type="match status" value="1"/>
</dbReference>
<dbReference type="GO" id="GO:0003677">
    <property type="term" value="F:DNA binding"/>
    <property type="evidence" value="ECO:0007669"/>
    <property type="project" value="UniProtKB-KW"/>
</dbReference>
<dbReference type="Pfam" id="PF08279">
    <property type="entry name" value="HTH_11"/>
    <property type="match status" value="1"/>
</dbReference>
<dbReference type="OrthoDB" id="9815009at2"/>
<evidence type="ECO:0000256" key="1">
    <source>
        <dbReference type="ARBA" id="ARBA00023015"/>
    </source>
</evidence>
<dbReference type="PANTHER" id="PTHR34580">
    <property type="match status" value="1"/>
</dbReference>
<keyword evidence="5" id="KW-1185">Reference proteome</keyword>